<keyword evidence="5" id="KW-0227">DNA damage</keyword>
<gene>
    <name evidence="12" type="ORF">SORDD30_01743</name>
</gene>
<evidence type="ECO:0000313" key="13">
    <source>
        <dbReference type="Proteomes" id="UP000070220"/>
    </source>
</evidence>
<evidence type="ECO:0000256" key="1">
    <source>
        <dbReference type="ARBA" id="ARBA00012493"/>
    </source>
</evidence>
<dbReference type="AlphaFoldDB" id="A0A139Q3F6"/>
<evidence type="ECO:0000256" key="10">
    <source>
        <dbReference type="ARBA" id="ARBA00048173"/>
    </source>
</evidence>
<dbReference type="InterPro" id="IPR043502">
    <property type="entry name" value="DNA/RNA_pol_sf"/>
</dbReference>
<evidence type="ECO:0000256" key="6">
    <source>
        <dbReference type="ARBA" id="ARBA00022842"/>
    </source>
</evidence>
<sequence length="308" mass="36464">MRPNKEFRVFKLTKNKKVRKIVAYTTDSNLRREHVLINNYLRERVRYSKFSKGYRKGISIFDNAKAHMYNDIFIQFDIQRFFPSINHRKLTKLLYQEVKYNNYNLSKSQSYEIVKKSSQGLEGLPLGFVTSPLLSNIYLKRFDNILYGHLKKEELDNVIYTRYADDITISFRGIPDKLDYSDIKSRIEKIIFDLLKEYSLKLNNKKTRLTNLLESGNVKVTGVYIVNKQDSVRRLTVGRRFKKKLLWDAIQSLDNIESDDFFIKQIKGKYSFVLSIEKEGIENMLSPCMRRILKEKNISSIDELFSIL</sequence>
<dbReference type="EC" id="2.7.7.49" evidence="1"/>
<dbReference type="GO" id="GO:0051607">
    <property type="term" value="P:defense response to virus"/>
    <property type="evidence" value="ECO:0007669"/>
    <property type="project" value="UniProtKB-KW"/>
</dbReference>
<proteinExistence type="inferred from homology"/>
<dbReference type="RefSeq" id="WP_061421740.1">
    <property type="nucleotide sequence ID" value="NZ_KQ970372.1"/>
</dbReference>
<keyword evidence="8" id="KW-0051">Antiviral defense</keyword>
<protein>
    <recommendedName>
        <fullName evidence="1">RNA-directed DNA polymerase</fullName>
        <ecNumber evidence="1">2.7.7.49</ecNumber>
    </recommendedName>
</protein>
<keyword evidence="4" id="KW-0479">Metal-binding</keyword>
<evidence type="ECO:0000256" key="5">
    <source>
        <dbReference type="ARBA" id="ARBA00022763"/>
    </source>
</evidence>
<reference evidence="12 13" key="1">
    <citation type="submission" date="2016-01" db="EMBL/GenBank/DDBJ databases">
        <title>Highly variable Streptococcus oralis are common among viridans streptococci isolated from primates.</title>
        <authorList>
            <person name="Denapaite D."/>
            <person name="Rieger M."/>
            <person name="Koendgen S."/>
            <person name="Brueckner R."/>
            <person name="Ochigava I."/>
            <person name="Kappeler P."/>
            <person name="Maetz-Rensing K."/>
            <person name="Leendertz F."/>
            <person name="Hakenbeck R."/>
        </authorList>
    </citation>
    <scope>NUCLEOTIDE SEQUENCE [LARGE SCALE GENOMIC DNA]</scope>
    <source>
        <strain evidence="12 13">DD30</strain>
    </source>
</reference>
<dbReference type="GO" id="GO:0046872">
    <property type="term" value="F:metal ion binding"/>
    <property type="evidence" value="ECO:0007669"/>
    <property type="project" value="UniProtKB-KW"/>
</dbReference>
<dbReference type="Pfam" id="PF00078">
    <property type="entry name" value="RVT_1"/>
    <property type="match status" value="1"/>
</dbReference>
<keyword evidence="7 12" id="KW-0695">RNA-directed DNA polymerase</keyword>
<evidence type="ECO:0000256" key="4">
    <source>
        <dbReference type="ARBA" id="ARBA00022723"/>
    </source>
</evidence>
<dbReference type="PROSITE" id="PS50878">
    <property type="entry name" value="RT_POL"/>
    <property type="match status" value="1"/>
</dbReference>
<evidence type="ECO:0000313" key="12">
    <source>
        <dbReference type="EMBL" id="KXT97087.1"/>
    </source>
</evidence>
<name>A0A139Q3F6_STROR</name>
<dbReference type="GO" id="GO:0006974">
    <property type="term" value="P:DNA damage response"/>
    <property type="evidence" value="ECO:0007669"/>
    <property type="project" value="UniProtKB-KW"/>
</dbReference>
<keyword evidence="3 12" id="KW-0548">Nucleotidyltransferase</keyword>
<comment type="catalytic activity">
    <reaction evidence="10">
        <text>DNA(n) + a 2'-deoxyribonucleoside 5'-triphosphate = DNA(n+1) + diphosphate</text>
        <dbReference type="Rhea" id="RHEA:22508"/>
        <dbReference type="Rhea" id="RHEA-COMP:17339"/>
        <dbReference type="Rhea" id="RHEA-COMP:17340"/>
        <dbReference type="ChEBI" id="CHEBI:33019"/>
        <dbReference type="ChEBI" id="CHEBI:61560"/>
        <dbReference type="ChEBI" id="CHEBI:173112"/>
        <dbReference type="EC" id="2.7.7.49"/>
    </reaction>
</comment>
<evidence type="ECO:0000256" key="3">
    <source>
        <dbReference type="ARBA" id="ARBA00022695"/>
    </source>
</evidence>
<dbReference type="GO" id="GO:0003964">
    <property type="term" value="F:RNA-directed DNA polymerase activity"/>
    <property type="evidence" value="ECO:0007669"/>
    <property type="project" value="UniProtKB-KW"/>
</dbReference>
<accession>A0A139Q3F6</accession>
<comment type="caution">
    <text evidence="12">The sequence shown here is derived from an EMBL/GenBank/DDBJ whole genome shotgun (WGS) entry which is preliminary data.</text>
</comment>
<comment type="similarity">
    <text evidence="9">Belongs to the bacterial reverse transcriptase family.</text>
</comment>
<dbReference type="PRINTS" id="PR00866">
    <property type="entry name" value="RNADNAPOLMS"/>
</dbReference>
<dbReference type="CDD" id="cd03487">
    <property type="entry name" value="RT_Bac_retron_II"/>
    <property type="match status" value="1"/>
</dbReference>
<evidence type="ECO:0000256" key="9">
    <source>
        <dbReference type="ARBA" id="ARBA00034120"/>
    </source>
</evidence>
<dbReference type="SUPFAM" id="SSF56672">
    <property type="entry name" value="DNA/RNA polymerases"/>
    <property type="match status" value="1"/>
</dbReference>
<evidence type="ECO:0000256" key="2">
    <source>
        <dbReference type="ARBA" id="ARBA00022679"/>
    </source>
</evidence>
<feature type="domain" description="Reverse transcriptase" evidence="11">
    <location>
        <begin position="1"/>
        <end position="225"/>
    </location>
</feature>
<dbReference type="InterPro" id="IPR000477">
    <property type="entry name" value="RT_dom"/>
</dbReference>
<dbReference type="EMBL" id="LQRP01000050">
    <property type="protein sequence ID" value="KXT97087.1"/>
    <property type="molecule type" value="Genomic_DNA"/>
</dbReference>
<keyword evidence="2 12" id="KW-0808">Transferase</keyword>
<dbReference type="PANTHER" id="PTHR34047">
    <property type="entry name" value="NUCLEAR INTRON MATURASE 1, MITOCHONDRIAL-RELATED"/>
    <property type="match status" value="1"/>
</dbReference>
<evidence type="ECO:0000256" key="7">
    <source>
        <dbReference type="ARBA" id="ARBA00022918"/>
    </source>
</evidence>
<evidence type="ECO:0000259" key="11">
    <source>
        <dbReference type="PROSITE" id="PS50878"/>
    </source>
</evidence>
<evidence type="ECO:0000256" key="8">
    <source>
        <dbReference type="ARBA" id="ARBA00023118"/>
    </source>
</evidence>
<dbReference type="InterPro" id="IPR000123">
    <property type="entry name" value="Reverse_transcriptase_msDNA"/>
</dbReference>
<keyword evidence="6" id="KW-0460">Magnesium</keyword>
<dbReference type="InterPro" id="IPR051083">
    <property type="entry name" value="GrpII_Intron_Splice-Mob/Def"/>
</dbReference>
<organism evidence="12 13">
    <name type="scientific">Streptococcus oralis</name>
    <dbReference type="NCBI Taxonomy" id="1303"/>
    <lineage>
        <taxon>Bacteria</taxon>
        <taxon>Bacillati</taxon>
        <taxon>Bacillota</taxon>
        <taxon>Bacilli</taxon>
        <taxon>Lactobacillales</taxon>
        <taxon>Streptococcaceae</taxon>
        <taxon>Streptococcus</taxon>
    </lineage>
</organism>
<dbReference type="GO" id="GO:0003723">
    <property type="term" value="F:RNA binding"/>
    <property type="evidence" value="ECO:0007669"/>
    <property type="project" value="InterPro"/>
</dbReference>
<dbReference type="PATRIC" id="fig|1303.83.peg.1816"/>
<dbReference type="Proteomes" id="UP000070220">
    <property type="component" value="Unassembled WGS sequence"/>
</dbReference>